<evidence type="ECO:0000313" key="7">
    <source>
        <dbReference type="Proteomes" id="UP000199137"/>
    </source>
</evidence>
<dbReference type="InterPro" id="IPR040570">
    <property type="entry name" value="LAL_C2"/>
</dbReference>
<keyword evidence="2 4" id="KW-0547">Nucleotide-binding</keyword>
<evidence type="ECO:0000259" key="5">
    <source>
        <dbReference type="PROSITE" id="PS50975"/>
    </source>
</evidence>
<feature type="domain" description="ATP-grasp" evidence="5">
    <location>
        <begin position="120"/>
        <end position="317"/>
    </location>
</feature>
<dbReference type="STRING" id="112413.SAMN05421854_10860"/>
<dbReference type="SMART" id="SM01209">
    <property type="entry name" value="GARS_A"/>
    <property type="match status" value="1"/>
</dbReference>
<keyword evidence="1" id="KW-0436">Ligase</keyword>
<sequence>MTSVHVAFLETNRTGSGYEVMRVAKERGYQVTLVAKDLDFYRQPGQQQIPMDVFDHVVNCDTDDPEAVAATLSGLEHRPDALLSASEFHMLATARTGRLLKVRGQDPEAVRACRDKSRGRELSAAAGVPIPRFVLAATPEEAAAADVGFPCVVKPLDDSGSYGVKLCANAHEVADHAKALLAWTHNEVGQPKLPSVLVEEYLHGREISVEVVVADSRARIVAMTDKVLLDPPIFYEIGHTVPAALDPEAEAACREVAVQALEAIGYDFGAAHVELMITGDGPKLIEVNCRLAGDQITRLVKMATGYDMHAALLDIHLGADPGEPPAPQRGAAVVFVASPGGRILSLDGVEDARSMPYVKEADKFVEPGAVLPEEAAGYDRLGYTIAVAPDGPAAAAAAKDAADAIKVGFEPVPGTDLR</sequence>
<dbReference type="SUPFAM" id="SSF56059">
    <property type="entry name" value="Glutathione synthetase ATP-binding domain-like"/>
    <property type="match status" value="1"/>
</dbReference>
<dbReference type="GO" id="GO:0016874">
    <property type="term" value="F:ligase activity"/>
    <property type="evidence" value="ECO:0007669"/>
    <property type="project" value="UniProtKB-KW"/>
</dbReference>
<dbReference type="PROSITE" id="PS50975">
    <property type="entry name" value="ATP_GRASP"/>
    <property type="match status" value="1"/>
</dbReference>
<dbReference type="OrthoDB" id="24041at2"/>
<evidence type="ECO:0000256" key="1">
    <source>
        <dbReference type="ARBA" id="ARBA00022598"/>
    </source>
</evidence>
<dbReference type="RefSeq" id="WP_093575141.1">
    <property type="nucleotide sequence ID" value="NZ_FOWC01000008.1"/>
</dbReference>
<organism evidence="6 7">
    <name type="scientific">Amycolatopsis rubida</name>
    <dbReference type="NCBI Taxonomy" id="112413"/>
    <lineage>
        <taxon>Bacteria</taxon>
        <taxon>Bacillati</taxon>
        <taxon>Actinomycetota</taxon>
        <taxon>Actinomycetes</taxon>
        <taxon>Pseudonocardiales</taxon>
        <taxon>Pseudonocardiaceae</taxon>
        <taxon>Amycolatopsis</taxon>
    </lineage>
</organism>
<evidence type="ECO:0000256" key="2">
    <source>
        <dbReference type="ARBA" id="ARBA00022741"/>
    </source>
</evidence>
<dbReference type="PANTHER" id="PTHR43585:SF2">
    <property type="entry name" value="ATP-GRASP ENZYME FSQD"/>
    <property type="match status" value="1"/>
</dbReference>
<gene>
    <name evidence="6" type="ORF">SAMN05421854_10860</name>
</gene>
<keyword evidence="3 4" id="KW-0067">ATP-binding</keyword>
<reference evidence="6 7" key="1">
    <citation type="submission" date="2016-10" db="EMBL/GenBank/DDBJ databases">
        <authorList>
            <person name="de Groot N.N."/>
        </authorList>
    </citation>
    <scope>NUCLEOTIDE SEQUENCE [LARGE SCALE GENOMIC DNA]</scope>
    <source>
        <strain evidence="6 7">DSM 44637</strain>
    </source>
</reference>
<dbReference type="Gene3D" id="3.30.470.20">
    <property type="entry name" value="ATP-grasp fold, B domain"/>
    <property type="match status" value="1"/>
</dbReference>
<accession>A0A1I5URI4</accession>
<dbReference type="Pfam" id="PF18603">
    <property type="entry name" value="LAL_C2"/>
    <property type="match status" value="1"/>
</dbReference>
<dbReference type="Pfam" id="PF13535">
    <property type="entry name" value="ATP-grasp_4"/>
    <property type="match status" value="1"/>
</dbReference>
<protein>
    <submittedName>
        <fullName evidence="6">Cysteine synthase A</fullName>
    </submittedName>
</protein>
<dbReference type="AlphaFoldDB" id="A0A1I5URI4"/>
<proteinExistence type="predicted"/>
<dbReference type="GO" id="GO:0046872">
    <property type="term" value="F:metal ion binding"/>
    <property type="evidence" value="ECO:0007669"/>
    <property type="project" value="InterPro"/>
</dbReference>
<dbReference type="Proteomes" id="UP000199137">
    <property type="component" value="Unassembled WGS sequence"/>
</dbReference>
<evidence type="ECO:0000256" key="3">
    <source>
        <dbReference type="ARBA" id="ARBA00022840"/>
    </source>
</evidence>
<dbReference type="GO" id="GO:0005524">
    <property type="term" value="F:ATP binding"/>
    <property type="evidence" value="ECO:0007669"/>
    <property type="project" value="UniProtKB-UniRule"/>
</dbReference>
<dbReference type="InterPro" id="IPR052032">
    <property type="entry name" value="ATP-dep_AA_Ligase"/>
</dbReference>
<evidence type="ECO:0000256" key="4">
    <source>
        <dbReference type="PROSITE-ProRule" id="PRU00409"/>
    </source>
</evidence>
<name>A0A1I5URI4_9PSEU</name>
<dbReference type="InterPro" id="IPR011761">
    <property type="entry name" value="ATP-grasp"/>
</dbReference>
<dbReference type="EMBL" id="FOWC01000008">
    <property type="protein sequence ID" value="SFP97647.1"/>
    <property type="molecule type" value="Genomic_DNA"/>
</dbReference>
<evidence type="ECO:0000313" key="6">
    <source>
        <dbReference type="EMBL" id="SFP97647.1"/>
    </source>
</evidence>
<dbReference type="PANTHER" id="PTHR43585">
    <property type="entry name" value="FUMIPYRROLE BIOSYNTHESIS PROTEIN C"/>
    <property type="match status" value="1"/>
</dbReference>